<sequence>MIDAAVRGCHIIEWPPDSGKYLRANGDPDNPWSEKNTRQHREVLDQVTGADRGRFLDWFATLPLWLDLGDLRVIHACWHEPSISVVQQRCGTSTPFGELSHLVDAITEGDPLHHAVETLLTGPENLVEHGQPEYRDKYVFRGTTRGWGGGTVARRRCVTSQRWGELHHRLRAAVSGATRTGTGRCREFRQDGGVYVTVGGYVLTHRSTVCVFEQPPTLTSQPDAELAEAE</sequence>
<name>A0A100XF91_MYCTH</name>
<comment type="caution">
    <text evidence="1">The sequence shown here is derived from an EMBL/GenBank/DDBJ whole genome shotgun (WGS) entry which is preliminary data.</text>
</comment>
<evidence type="ECO:0000313" key="2">
    <source>
        <dbReference type="Proteomes" id="UP000069654"/>
    </source>
</evidence>
<dbReference type="STRING" id="1797.RMCT_2452"/>
<proteinExistence type="predicted"/>
<gene>
    <name evidence="1" type="ORF">RMCT_2452</name>
</gene>
<dbReference type="Gene3D" id="3.60.21.10">
    <property type="match status" value="1"/>
</dbReference>
<dbReference type="AlphaFoldDB" id="A0A100XF91"/>
<dbReference type="RefSeq" id="WP_003926380.1">
    <property type="nucleotide sequence ID" value="NZ_LT906483.1"/>
</dbReference>
<accession>A0A100XF91</accession>
<protein>
    <submittedName>
        <fullName evidence="1">Ser/Thr protein phosphatase</fullName>
    </submittedName>
</protein>
<organism evidence="1 2">
    <name type="scientific">Mycolicibacterium thermoresistibile</name>
    <name type="common">Mycobacterium thermoresistibile</name>
    <dbReference type="NCBI Taxonomy" id="1797"/>
    <lineage>
        <taxon>Bacteria</taxon>
        <taxon>Bacillati</taxon>
        <taxon>Actinomycetota</taxon>
        <taxon>Actinomycetes</taxon>
        <taxon>Mycobacteriales</taxon>
        <taxon>Mycobacteriaceae</taxon>
        <taxon>Mycolicibacterium</taxon>
    </lineage>
</organism>
<dbReference type="Proteomes" id="UP000069654">
    <property type="component" value="Unassembled WGS sequence"/>
</dbReference>
<dbReference type="SUPFAM" id="SSF56300">
    <property type="entry name" value="Metallo-dependent phosphatases"/>
    <property type="match status" value="1"/>
</dbReference>
<dbReference type="InterPro" id="IPR029052">
    <property type="entry name" value="Metallo-depent_PP-like"/>
</dbReference>
<reference evidence="2" key="2">
    <citation type="submission" date="2016-02" db="EMBL/GenBank/DDBJ databases">
        <title>Draft genome sequence of five rapidly growing Mycobacterium species.</title>
        <authorList>
            <person name="Katahira K."/>
            <person name="Gotou Y."/>
            <person name="Iida K."/>
            <person name="Ogura Y."/>
            <person name="Hayashi T."/>
        </authorList>
    </citation>
    <scope>NUCLEOTIDE SEQUENCE [LARGE SCALE GENOMIC DNA]</scope>
    <source>
        <strain evidence="2">JCM6362</strain>
    </source>
</reference>
<dbReference type="EMBL" id="BCTB01000018">
    <property type="protein sequence ID" value="GAT15482.1"/>
    <property type="molecule type" value="Genomic_DNA"/>
</dbReference>
<evidence type="ECO:0000313" key="1">
    <source>
        <dbReference type="EMBL" id="GAT15482.1"/>
    </source>
</evidence>
<reference evidence="1 2" key="1">
    <citation type="journal article" date="2016" name="Genome Announc.">
        <title>Draft Genome Sequences of Five Rapidly Growing Mycobacterium Species, M. thermoresistibile, M. fortuitum subsp. acetamidolyticum, M. canariasense, M. brisbanense, and M. novocastrense.</title>
        <authorList>
            <person name="Katahira K."/>
            <person name="Ogura Y."/>
            <person name="Gotoh Y."/>
            <person name="Hayashi T."/>
        </authorList>
    </citation>
    <scope>NUCLEOTIDE SEQUENCE [LARGE SCALE GENOMIC DNA]</scope>
    <source>
        <strain evidence="1 2">JCM6362</strain>
    </source>
</reference>